<keyword evidence="3" id="KW-0804">Transcription</keyword>
<dbReference type="InterPro" id="IPR000485">
    <property type="entry name" value="AsnC-type_HTH_dom"/>
</dbReference>
<dbReference type="Pfam" id="PF08394">
    <property type="entry name" value="Arc_trans_TRASH"/>
    <property type="match status" value="1"/>
</dbReference>
<dbReference type="Gene3D" id="3.30.70.920">
    <property type="match status" value="1"/>
</dbReference>
<keyword evidence="1" id="KW-0805">Transcription regulation</keyword>
<dbReference type="Proteomes" id="UP000269499">
    <property type="component" value="Unassembled WGS sequence"/>
</dbReference>
<dbReference type="InterPro" id="IPR011991">
    <property type="entry name" value="ArsR-like_HTH"/>
</dbReference>
<dbReference type="SUPFAM" id="SSF54909">
    <property type="entry name" value="Dimeric alpha+beta barrel"/>
    <property type="match status" value="1"/>
</dbReference>
<dbReference type="InterPro" id="IPR011017">
    <property type="entry name" value="TRASH_dom"/>
</dbReference>
<dbReference type="InterPro" id="IPR013603">
    <property type="entry name" value="TRASH_TR_C_prok"/>
</dbReference>
<dbReference type="CDD" id="cd00090">
    <property type="entry name" value="HTH_ARSR"/>
    <property type="match status" value="1"/>
</dbReference>
<reference evidence="5 6" key="1">
    <citation type="submission" date="2018-06" db="EMBL/GenBank/DDBJ databases">
        <title>Extensive metabolic versatility and redundancy in microbially diverse, dynamic hydrothermal sediments.</title>
        <authorList>
            <person name="Dombrowski N."/>
            <person name="Teske A."/>
            <person name="Baker B.J."/>
        </authorList>
    </citation>
    <scope>NUCLEOTIDE SEQUENCE [LARGE SCALE GENOMIC DNA]</scope>
    <source>
        <strain evidence="5">B20_G2</strain>
    </source>
</reference>
<dbReference type="PANTHER" id="PTHR30154">
    <property type="entry name" value="LEUCINE-RESPONSIVE REGULATORY PROTEIN"/>
    <property type="match status" value="1"/>
</dbReference>
<dbReference type="PANTHER" id="PTHR30154:SF34">
    <property type="entry name" value="TRANSCRIPTIONAL REGULATOR AZLB"/>
    <property type="match status" value="1"/>
</dbReference>
<dbReference type="PROSITE" id="PS50956">
    <property type="entry name" value="HTH_ASNC_2"/>
    <property type="match status" value="1"/>
</dbReference>
<dbReference type="InterPro" id="IPR019887">
    <property type="entry name" value="Tscrpt_reg_AsnC/Lrp_C"/>
</dbReference>
<evidence type="ECO:0000256" key="3">
    <source>
        <dbReference type="ARBA" id="ARBA00023163"/>
    </source>
</evidence>
<dbReference type="EMBL" id="QMRA01000043">
    <property type="protein sequence ID" value="RLE53928.1"/>
    <property type="molecule type" value="Genomic_DNA"/>
</dbReference>
<dbReference type="Gene3D" id="1.10.10.10">
    <property type="entry name" value="Winged helix-like DNA-binding domain superfamily/Winged helix DNA-binding domain"/>
    <property type="match status" value="1"/>
</dbReference>
<evidence type="ECO:0000313" key="6">
    <source>
        <dbReference type="Proteomes" id="UP000269499"/>
    </source>
</evidence>
<evidence type="ECO:0000313" key="5">
    <source>
        <dbReference type="EMBL" id="RLE53928.1"/>
    </source>
</evidence>
<organism evidence="5 6">
    <name type="scientific">Thermoproteota archaeon</name>
    <dbReference type="NCBI Taxonomy" id="2056631"/>
    <lineage>
        <taxon>Archaea</taxon>
        <taxon>Thermoproteota</taxon>
    </lineage>
</organism>
<dbReference type="GO" id="GO:0043565">
    <property type="term" value="F:sequence-specific DNA binding"/>
    <property type="evidence" value="ECO:0007669"/>
    <property type="project" value="InterPro"/>
</dbReference>
<keyword evidence="2" id="KW-0238">DNA-binding</keyword>
<evidence type="ECO:0000256" key="2">
    <source>
        <dbReference type="ARBA" id="ARBA00023125"/>
    </source>
</evidence>
<dbReference type="SMART" id="SM00746">
    <property type="entry name" value="TRASH"/>
    <property type="match status" value="1"/>
</dbReference>
<dbReference type="InterPro" id="IPR011008">
    <property type="entry name" value="Dimeric_a/b-barrel"/>
</dbReference>
<evidence type="ECO:0000256" key="1">
    <source>
        <dbReference type="ARBA" id="ARBA00023015"/>
    </source>
</evidence>
<dbReference type="GO" id="GO:0043200">
    <property type="term" value="P:response to amino acid"/>
    <property type="evidence" value="ECO:0007669"/>
    <property type="project" value="TreeGrafter"/>
</dbReference>
<dbReference type="SMART" id="SM00344">
    <property type="entry name" value="HTH_ASNC"/>
    <property type="match status" value="1"/>
</dbReference>
<dbReference type="InterPro" id="IPR019888">
    <property type="entry name" value="Tscrpt_reg_AsnC-like"/>
</dbReference>
<comment type="caution">
    <text evidence="5">The sequence shown here is derived from an EMBL/GenBank/DDBJ whole genome shotgun (WGS) entry which is preliminary data.</text>
</comment>
<dbReference type="SUPFAM" id="SSF46785">
    <property type="entry name" value="Winged helix' DNA-binding domain"/>
    <property type="match status" value="1"/>
</dbReference>
<proteinExistence type="predicted"/>
<feature type="domain" description="HTH asnC-type" evidence="4">
    <location>
        <begin position="4"/>
        <end position="66"/>
    </location>
</feature>
<gene>
    <name evidence="5" type="ORF">DRJ26_02595</name>
</gene>
<dbReference type="Pfam" id="PF13412">
    <property type="entry name" value="HTH_24"/>
    <property type="match status" value="1"/>
</dbReference>
<dbReference type="InterPro" id="IPR036390">
    <property type="entry name" value="WH_DNA-bd_sf"/>
</dbReference>
<dbReference type="InterPro" id="IPR036388">
    <property type="entry name" value="WH-like_DNA-bd_sf"/>
</dbReference>
<evidence type="ECO:0000259" key="4">
    <source>
        <dbReference type="PROSITE" id="PS50956"/>
    </source>
</evidence>
<dbReference type="PRINTS" id="PR00033">
    <property type="entry name" value="HTHASNC"/>
</dbReference>
<accession>A0A497F4N2</accession>
<protein>
    <recommendedName>
        <fullName evidence="4">HTH asnC-type domain-containing protein</fullName>
    </recommendedName>
</protein>
<sequence>MSLLDEVDQMILKLLLEDARASISYIARELGLSRPTVRRRVKRLIERGIIKGFSVVIDESLLKGFQLVCTFKASNVDEVVGELEKLSEVSEIYLTTGERNVVCLARIADVKALEALLNKFSSLNVPFEVSIVLKSIKKPISPESLRILKLKCDYCGKEIIGKPLTYTLHNRKYYLCCPICLREFSRKMKLVT</sequence>
<name>A0A497F4N2_9CREN</name>
<dbReference type="GO" id="GO:0005829">
    <property type="term" value="C:cytosol"/>
    <property type="evidence" value="ECO:0007669"/>
    <property type="project" value="TreeGrafter"/>
</dbReference>
<dbReference type="Pfam" id="PF01037">
    <property type="entry name" value="AsnC_trans_reg"/>
    <property type="match status" value="1"/>
</dbReference>
<dbReference type="AlphaFoldDB" id="A0A497F4N2"/>